<evidence type="ECO:0000313" key="7">
    <source>
        <dbReference type="Proteomes" id="UP000724874"/>
    </source>
</evidence>
<dbReference type="InterPro" id="IPR027477">
    <property type="entry name" value="Succ_DH/fumarate_Rdtase_cat_sf"/>
</dbReference>
<feature type="domain" description="FAD-dependent oxidoreductase 2 FAD-binding" evidence="5">
    <location>
        <begin position="121"/>
        <end position="475"/>
    </location>
</feature>
<dbReference type="GO" id="GO:0016491">
    <property type="term" value="F:oxidoreductase activity"/>
    <property type="evidence" value="ECO:0007669"/>
    <property type="project" value="UniProtKB-KW"/>
</dbReference>
<dbReference type="Proteomes" id="UP000724874">
    <property type="component" value="Unassembled WGS sequence"/>
</dbReference>
<dbReference type="PANTHER" id="PTHR43400">
    <property type="entry name" value="FUMARATE REDUCTASE"/>
    <property type="match status" value="1"/>
</dbReference>
<comment type="cofactor">
    <cofactor evidence="1">
        <name>FAD</name>
        <dbReference type="ChEBI" id="CHEBI:57692"/>
    </cofactor>
</comment>
<dbReference type="Gene3D" id="3.90.700.10">
    <property type="entry name" value="Succinate dehydrogenase/fumarate reductase flavoprotein, catalytic domain"/>
    <property type="match status" value="2"/>
</dbReference>
<name>A0A9P5NTU4_GYMJU</name>
<evidence type="ECO:0000256" key="1">
    <source>
        <dbReference type="ARBA" id="ARBA00001974"/>
    </source>
</evidence>
<dbReference type="SUPFAM" id="SSF56425">
    <property type="entry name" value="Succinate dehydrogenase/fumarate reductase flavoprotein, catalytic domain"/>
    <property type="match status" value="1"/>
</dbReference>
<evidence type="ECO:0000256" key="3">
    <source>
        <dbReference type="ARBA" id="ARBA00022827"/>
    </source>
</evidence>
<dbReference type="InterPro" id="IPR036188">
    <property type="entry name" value="FAD/NAD-bd_sf"/>
</dbReference>
<dbReference type="Gene3D" id="3.50.50.60">
    <property type="entry name" value="FAD/NAD(P)-binding domain"/>
    <property type="match status" value="2"/>
</dbReference>
<dbReference type="OrthoDB" id="7777654at2759"/>
<sequence>MTPHVLILDAITSQKNLWEGLRKAQELGQARWIPRRQITMKHKINSIAVVVGSGHAGSYAGCKKVLMIDKCPEDWFGGNGYFTAGAHRTVHAGLDDLLPLLEMPPSASEVERIDVAAYTAEDFAHDIQRLASGRADEQLVKALVQSSRETIKWLRERVGVNFTLSYNRQAYEVNGRIEFWGGMALSVKEGGKGLMESHARTLKEAGAEIWFEAKATGLIVNNGEVGGIVLERRGKNVRIKARSGFEASREMRTKYLGKEWVNARVRGTPYNTGDGFTLAQSVGAKMGGDWAGCHSTAWDANTRGLPELYLCKIWQGNFAAARGYAFQIWDAKVLDHLRKEEYDDGVVKKAWAQSIEELADKLAGAEWGLTDKRQLVETIQVFNDAVKSSPRPEWNPAIKDGRSTQSHEAKLTIPKSNWALTIEEAPFMAVKVACGITFTFGGLAIDPQTAGAIPGLFCTGEMVGGLFYGNYPGGSGLTAGAVFGRKAGKGAGERMGQ</sequence>
<evidence type="ECO:0000259" key="5">
    <source>
        <dbReference type="Pfam" id="PF00890"/>
    </source>
</evidence>
<dbReference type="AlphaFoldDB" id="A0A9P5NTU4"/>
<dbReference type="InterPro" id="IPR003953">
    <property type="entry name" value="FAD-dep_OxRdtase_2_FAD-bd"/>
</dbReference>
<dbReference type="Pfam" id="PF00890">
    <property type="entry name" value="FAD_binding_2"/>
    <property type="match status" value="1"/>
</dbReference>
<proteinExistence type="predicted"/>
<gene>
    <name evidence="6" type="ORF">CPB84DRAFT_1813207</name>
</gene>
<organism evidence="6 7">
    <name type="scientific">Gymnopilus junonius</name>
    <name type="common">Spectacular rustgill mushroom</name>
    <name type="synonym">Gymnopilus spectabilis subsp. junonius</name>
    <dbReference type="NCBI Taxonomy" id="109634"/>
    <lineage>
        <taxon>Eukaryota</taxon>
        <taxon>Fungi</taxon>
        <taxon>Dikarya</taxon>
        <taxon>Basidiomycota</taxon>
        <taxon>Agaricomycotina</taxon>
        <taxon>Agaricomycetes</taxon>
        <taxon>Agaricomycetidae</taxon>
        <taxon>Agaricales</taxon>
        <taxon>Agaricineae</taxon>
        <taxon>Hymenogastraceae</taxon>
        <taxon>Gymnopilus</taxon>
    </lineage>
</organism>
<keyword evidence="3" id="KW-0274">FAD</keyword>
<evidence type="ECO:0000256" key="4">
    <source>
        <dbReference type="ARBA" id="ARBA00023002"/>
    </source>
</evidence>
<evidence type="ECO:0000313" key="6">
    <source>
        <dbReference type="EMBL" id="KAF8908953.1"/>
    </source>
</evidence>
<keyword evidence="4" id="KW-0560">Oxidoreductase</keyword>
<dbReference type="PANTHER" id="PTHR43400:SF7">
    <property type="entry name" value="FAD-DEPENDENT OXIDOREDUCTASE 2 FAD BINDING DOMAIN-CONTAINING PROTEIN"/>
    <property type="match status" value="1"/>
</dbReference>
<comment type="caution">
    <text evidence="6">The sequence shown here is derived from an EMBL/GenBank/DDBJ whole genome shotgun (WGS) entry which is preliminary data.</text>
</comment>
<dbReference type="SUPFAM" id="SSF51905">
    <property type="entry name" value="FAD/NAD(P)-binding domain"/>
    <property type="match status" value="1"/>
</dbReference>
<dbReference type="EMBL" id="JADNYJ010000010">
    <property type="protein sequence ID" value="KAF8908953.1"/>
    <property type="molecule type" value="Genomic_DNA"/>
</dbReference>
<keyword evidence="2" id="KW-0285">Flavoprotein</keyword>
<keyword evidence="7" id="KW-1185">Reference proteome</keyword>
<protein>
    <submittedName>
        <fullName evidence="6">FAD/NAD-P-binding domain-containing protein</fullName>
    </submittedName>
</protein>
<accession>A0A9P5NTU4</accession>
<reference evidence="6" key="1">
    <citation type="submission" date="2020-11" db="EMBL/GenBank/DDBJ databases">
        <authorList>
            <consortium name="DOE Joint Genome Institute"/>
            <person name="Ahrendt S."/>
            <person name="Riley R."/>
            <person name="Andreopoulos W."/>
            <person name="LaButti K."/>
            <person name="Pangilinan J."/>
            <person name="Ruiz-duenas F.J."/>
            <person name="Barrasa J.M."/>
            <person name="Sanchez-Garcia M."/>
            <person name="Camarero S."/>
            <person name="Miyauchi S."/>
            <person name="Serrano A."/>
            <person name="Linde D."/>
            <person name="Babiker R."/>
            <person name="Drula E."/>
            <person name="Ayuso-Fernandez I."/>
            <person name="Pacheco R."/>
            <person name="Padilla G."/>
            <person name="Ferreira P."/>
            <person name="Barriuso J."/>
            <person name="Kellner H."/>
            <person name="Castanera R."/>
            <person name="Alfaro M."/>
            <person name="Ramirez L."/>
            <person name="Pisabarro A.G."/>
            <person name="Kuo A."/>
            <person name="Tritt A."/>
            <person name="Lipzen A."/>
            <person name="He G."/>
            <person name="Yan M."/>
            <person name="Ng V."/>
            <person name="Cullen D."/>
            <person name="Martin F."/>
            <person name="Rosso M.-N."/>
            <person name="Henrissat B."/>
            <person name="Hibbett D."/>
            <person name="Martinez A.T."/>
            <person name="Grigoriev I.V."/>
        </authorList>
    </citation>
    <scope>NUCLEOTIDE SEQUENCE</scope>
    <source>
        <strain evidence="6">AH 44721</strain>
    </source>
</reference>
<dbReference type="InterPro" id="IPR050315">
    <property type="entry name" value="FAD-oxidoreductase_2"/>
</dbReference>
<evidence type="ECO:0000256" key="2">
    <source>
        <dbReference type="ARBA" id="ARBA00022630"/>
    </source>
</evidence>